<evidence type="ECO:0000256" key="1">
    <source>
        <dbReference type="SAM" id="SignalP"/>
    </source>
</evidence>
<organism evidence="2 3">
    <name type="scientific">Noviherbaspirillum aridicola</name>
    <dbReference type="NCBI Taxonomy" id="2849687"/>
    <lineage>
        <taxon>Bacteria</taxon>
        <taxon>Pseudomonadati</taxon>
        <taxon>Pseudomonadota</taxon>
        <taxon>Betaproteobacteria</taxon>
        <taxon>Burkholderiales</taxon>
        <taxon>Oxalobacteraceae</taxon>
        <taxon>Noviherbaspirillum</taxon>
    </lineage>
</organism>
<proteinExistence type="predicted"/>
<evidence type="ECO:0000313" key="3">
    <source>
        <dbReference type="Proteomes" id="UP000887222"/>
    </source>
</evidence>
<gene>
    <name evidence="2" type="ORF">NCCP691_33710</name>
</gene>
<protein>
    <submittedName>
        <fullName evidence="2">Uncharacterized protein</fullName>
    </submittedName>
</protein>
<keyword evidence="3" id="KW-1185">Reference proteome</keyword>
<accession>A0ABQ4Q8F3</accession>
<feature type="signal peptide" evidence="1">
    <location>
        <begin position="1"/>
        <end position="19"/>
    </location>
</feature>
<feature type="chain" id="PRO_5046613746" evidence="1">
    <location>
        <begin position="20"/>
        <end position="107"/>
    </location>
</feature>
<evidence type="ECO:0000313" key="2">
    <source>
        <dbReference type="EMBL" id="GIZ53357.1"/>
    </source>
</evidence>
<reference evidence="2 3" key="1">
    <citation type="journal article" date="2022" name="Int. J. Syst. Evol. Microbiol.">
        <title>Noviherbaspirillum aridicola sp. nov., isolated from an arid soil in Pakistan.</title>
        <authorList>
            <person name="Khan I.U."/>
            <person name="Saqib M."/>
            <person name="Amin A."/>
            <person name="Hussain F."/>
            <person name="Li L."/>
            <person name="Liu Y.H."/>
            <person name="Fang B.Z."/>
            <person name="Ahmed I."/>
            <person name="Li W.J."/>
        </authorList>
    </citation>
    <scope>NUCLEOTIDE SEQUENCE [LARGE SCALE GENOMIC DNA]</scope>
    <source>
        <strain evidence="2 3">NCCP-691</strain>
    </source>
</reference>
<comment type="caution">
    <text evidence="2">The sequence shown here is derived from an EMBL/GenBank/DDBJ whole genome shotgun (WGS) entry which is preliminary data.</text>
</comment>
<keyword evidence="1" id="KW-0732">Signal</keyword>
<dbReference type="RefSeq" id="WP_220809775.1">
    <property type="nucleotide sequence ID" value="NZ_BPMK01000016.1"/>
</dbReference>
<dbReference type="Proteomes" id="UP000887222">
    <property type="component" value="Unassembled WGS sequence"/>
</dbReference>
<dbReference type="EMBL" id="BPMK01000016">
    <property type="protein sequence ID" value="GIZ53357.1"/>
    <property type="molecule type" value="Genomic_DNA"/>
</dbReference>
<name>A0ABQ4Q8F3_9BURK</name>
<sequence>MRILPAVLLTLASTSLAHAATQQQCEALMKPVEAKMEGMQKLKDGDKPSPATCARGKEVIRLYADYAAQADKLNCPFAYVSGQKFGGKAERAELIADLQEAYKEKCR</sequence>